<dbReference type="EMBL" id="JAAGMK010000914">
    <property type="protein sequence ID" value="NEB88720.1"/>
    <property type="molecule type" value="Genomic_DNA"/>
</dbReference>
<gene>
    <name evidence="6" type="ORF">G3I43_31820</name>
</gene>
<proteinExistence type="predicted"/>
<evidence type="ECO:0000313" key="6">
    <source>
        <dbReference type="EMBL" id="NEB88720.1"/>
    </source>
</evidence>
<dbReference type="RefSeq" id="WP_164260231.1">
    <property type="nucleotide sequence ID" value="NZ_JAAGMK010000914.1"/>
</dbReference>
<evidence type="ECO:0000259" key="5">
    <source>
        <dbReference type="Pfam" id="PF13377"/>
    </source>
</evidence>
<evidence type="ECO:0000256" key="1">
    <source>
        <dbReference type="ARBA" id="ARBA00023015"/>
    </source>
</evidence>
<organism evidence="6">
    <name type="scientific">Streptomyces anulatus</name>
    <name type="common">Streptomyces chrysomallus</name>
    <dbReference type="NCBI Taxonomy" id="1892"/>
    <lineage>
        <taxon>Bacteria</taxon>
        <taxon>Bacillati</taxon>
        <taxon>Actinomycetota</taxon>
        <taxon>Actinomycetes</taxon>
        <taxon>Kitasatosporales</taxon>
        <taxon>Streptomycetaceae</taxon>
        <taxon>Streptomyces</taxon>
    </lineage>
</organism>
<dbReference type="PANTHER" id="PTHR30146">
    <property type="entry name" value="LACI-RELATED TRANSCRIPTIONAL REPRESSOR"/>
    <property type="match status" value="1"/>
</dbReference>
<dbReference type="InterPro" id="IPR046335">
    <property type="entry name" value="LacI/GalR-like_sensor"/>
</dbReference>
<dbReference type="Pfam" id="PF13377">
    <property type="entry name" value="Peripla_BP_3"/>
    <property type="match status" value="1"/>
</dbReference>
<keyword evidence="2" id="KW-0238">DNA-binding</keyword>
<evidence type="ECO:0000256" key="4">
    <source>
        <dbReference type="SAM" id="MobiDB-lite"/>
    </source>
</evidence>
<keyword evidence="1" id="KW-0805">Transcription regulation</keyword>
<comment type="caution">
    <text evidence="6">The sequence shown here is derived from an EMBL/GenBank/DDBJ whole genome shotgun (WGS) entry which is preliminary data.</text>
</comment>
<feature type="domain" description="Transcriptional regulator LacI/GalR-like sensor" evidence="5">
    <location>
        <begin position="2"/>
        <end position="52"/>
    </location>
</feature>
<sequence length="52" mass="5793">HMHPALTSVRQPIEEMGRRMAQLLLDEIAGRAPGDERPSEVLPTELVVRDSS</sequence>
<dbReference type="PANTHER" id="PTHR30146:SF109">
    <property type="entry name" value="HTH-TYPE TRANSCRIPTIONAL REGULATOR GALS"/>
    <property type="match status" value="1"/>
</dbReference>
<dbReference type="InterPro" id="IPR028082">
    <property type="entry name" value="Peripla_BP_I"/>
</dbReference>
<feature type="region of interest" description="Disordered" evidence="4">
    <location>
        <begin position="31"/>
        <end position="52"/>
    </location>
</feature>
<feature type="non-terminal residue" evidence="6">
    <location>
        <position position="1"/>
    </location>
</feature>
<name>A0A6G3T0Q8_STRAQ</name>
<dbReference type="AlphaFoldDB" id="A0A6G3T0Q8"/>
<evidence type="ECO:0000256" key="2">
    <source>
        <dbReference type="ARBA" id="ARBA00023125"/>
    </source>
</evidence>
<accession>A0A6G3T0Q8</accession>
<evidence type="ECO:0000256" key="3">
    <source>
        <dbReference type="ARBA" id="ARBA00023163"/>
    </source>
</evidence>
<dbReference type="GO" id="GO:0003700">
    <property type="term" value="F:DNA-binding transcription factor activity"/>
    <property type="evidence" value="ECO:0007669"/>
    <property type="project" value="TreeGrafter"/>
</dbReference>
<dbReference type="Gene3D" id="3.40.50.2300">
    <property type="match status" value="2"/>
</dbReference>
<keyword evidence="3" id="KW-0804">Transcription</keyword>
<dbReference type="SUPFAM" id="SSF53822">
    <property type="entry name" value="Periplasmic binding protein-like I"/>
    <property type="match status" value="1"/>
</dbReference>
<protein>
    <submittedName>
        <fullName evidence="6">Substrate-binding domain-containing protein</fullName>
    </submittedName>
</protein>
<reference evidence="6" key="1">
    <citation type="submission" date="2020-01" db="EMBL/GenBank/DDBJ databases">
        <title>Insect and environment-associated Actinomycetes.</title>
        <authorList>
            <person name="Currrie C."/>
            <person name="Chevrette M."/>
            <person name="Carlson C."/>
            <person name="Stubbendieck R."/>
            <person name="Wendt-Pienkowski E."/>
        </authorList>
    </citation>
    <scope>NUCLEOTIDE SEQUENCE</scope>
    <source>
        <strain evidence="6">SID505</strain>
    </source>
</reference>
<dbReference type="GO" id="GO:0000976">
    <property type="term" value="F:transcription cis-regulatory region binding"/>
    <property type="evidence" value="ECO:0007669"/>
    <property type="project" value="TreeGrafter"/>
</dbReference>